<evidence type="ECO:0000313" key="8">
    <source>
        <dbReference type="Proteomes" id="UP000662747"/>
    </source>
</evidence>
<dbReference type="InterPro" id="IPR051013">
    <property type="entry name" value="MBL_superfamily_lactonases"/>
</dbReference>
<protein>
    <submittedName>
        <fullName evidence="7">MBL fold metallo-hydrolase</fullName>
    </submittedName>
</protein>
<proteinExistence type="inferred from homology"/>
<dbReference type="Gene3D" id="3.60.15.10">
    <property type="entry name" value="Ribonuclease Z/Hydroxyacylglutathione hydrolase-like"/>
    <property type="match status" value="1"/>
</dbReference>
<comment type="similarity">
    <text evidence="2">Belongs to the metallo-beta-lactamase superfamily.</text>
</comment>
<evidence type="ECO:0000256" key="2">
    <source>
        <dbReference type="ARBA" id="ARBA00007749"/>
    </source>
</evidence>
<dbReference type="Pfam" id="PF00753">
    <property type="entry name" value="Lactamase_B"/>
    <property type="match status" value="1"/>
</dbReference>
<evidence type="ECO:0000256" key="4">
    <source>
        <dbReference type="ARBA" id="ARBA00022801"/>
    </source>
</evidence>
<sequence>MRPRNIALSIAAILGGSLAAAGVVGFAASSHATQKSALGVARPAKDLLALLEQPGPVELETVNSADWAVERSGLINLSHPTSKSAGLTDGDEPIQVYFHALRHPRYGLFIVDTGVEKALRDAPEQSAMSGLVRSAMHMEKLKVNAPLGEWLAKQGQPLKGVFLTHLHLDHVTGMVDVPAGTPVYTGPGEASARMFLNAAVKGSTDRALEGKPALSEWAYQAEANGLFDGAVDIFGDGSVWALWVPGHTPGSTAYLVRSTKGPVLLTGDASHTRWGWEHDVEPGTFTADGPRGVESFKKLRAFATAHPNVDVRLGHQH</sequence>
<dbReference type="SUPFAM" id="SSF56281">
    <property type="entry name" value="Metallo-hydrolase/oxidoreductase"/>
    <property type="match status" value="1"/>
</dbReference>
<evidence type="ECO:0000259" key="6">
    <source>
        <dbReference type="SMART" id="SM00849"/>
    </source>
</evidence>
<dbReference type="EMBL" id="CP071090">
    <property type="protein sequence ID" value="QSQ21697.1"/>
    <property type="molecule type" value="Genomic_DNA"/>
</dbReference>
<name>A0ABX7NW52_9BACT</name>
<evidence type="ECO:0000313" key="7">
    <source>
        <dbReference type="EMBL" id="QSQ21697.1"/>
    </source>
</evidence>
<organism evidence="7 8">
    <name type="scientific">Pyxidicoccus parkwayensis</name>
    <dbReference type="NCBI Taxonomy" id="2813578"/>
    <lineage>
        <taxon>Bacteria</taxon>
        <taxon>Pseudomonadati</taxon>
        <taxon>Myxococcota</taxon>
        <taxon>Myxococcia</taxon>
        <taxon>Myxococcales</taxon>
        <taxon>Cystobacterineae</taxon>
        <taxon>Myxococcaceae</taxon>
        <taxon>Pyxidicoccus</taxon>
    </lineage>
</organism>
<dbReference type="PANTHER" id="PTHR42978">
    <property type="entry name" value="QUORUM-QUENCHING LACTONASE YTNP-RELATED-RELATED"/>
    <property type="match status" value="1"/>
</dbReference>
<keyword evidence="8" id="KW-1185">Reference proteome</keyword>
<feature type="domain" description="Metallo-beta-lactamase" evidence="6">
    <location>
        <begin position="95"/>
        <end position="315"/>
    </location>
</feature>
<dbReference type="Proteomes" id="UP000662747">
    <property type="component" value="Chromosome"/>
</dbReference>
<dbReference type="PANTHER" id="PTHR42978:SF2">
    <property type="entry name" value="102 KBASES UNSTABLE REGION: FROM 1 TO 119443"/>
    <property type="match status" value="1"/>
</dbReference>
<evidence type="ECO:0000256" key="1">
    <source>
        <dbReference type="ARBA" id="ARBA00001947"/>
    </source>
</evidence>
<evidence type="ECO:0000256" key="3">
    <source>
        <dbReference type="ARBA" id="ARBA00022723"/>
    </source>
</evidence>
<evidence type="ECO:0000256" key="5">
    <source>
        <dbReference type="ARBA" id="ARBA00022833"/>
    </source>
</evidence>
<dbReference type="InterPro" id="IPR036866">
    <property type="entry name" value="RibonucZ/Hydroxyglut_hydro"/>
</dbReference>
<comment type="cofactor">
    <cofactor evidence="1">
        <name>Zn(2+)</name>
        <dbReference type="ChEBI" id="CHEBI:29105"/>
    </cofactor>
</comment>
<keyword evidence="4" id="KW-0378">Hydrolase</keyword>
<accession>A0ABX7NW52</accession>
<dbReference type="RefSeq" id="WP_206723274.1">
    <property type="nucleotide sequence ID" value="NZ_CP071090.1"/>
</dbReference>
<dbReference type="InterPro" id="IPR001279">
    <property type="entry name" value="Metallo-B-lactamas"/>
</dbReference>
<keyword evidence="3" id="KW-0479">Metal-binding</keyword>
<dbReference type="SMART" id="SM00849">
    <property type="entry name" value="Lactamase_B"/>
    <property type="match status" value="1"/>
</dbReference>
<keyword evidence="5" id="KW-0862">Zinc</keyword>
<gene>
    <name evidence="7" type="ORF">JY651_42155</name>
</gene>
<reference evidence="7 8" key="1">
    <citation type="submission" date="2021-02" db="EMBL/GenBank/DDBJ databases">
        <title>De Novo genome assembly of isolated myxobacteria.</title>
        <authorList>
            <person name="Stevens D.C."/>
        </authorList>
    </citation>
    <scope>NUCLEOTIDE SEQUENCE [LARGE SCALE GENOMIC DNA]</scope>
    <source>
        <strain evidence="8">SCPEA02</strain>
    </source>
</reference>